<evidence type="ECO:0000313" key="3">
    <source>
        <dbReference type="Proteomes" id="UP001309876"/>
    </source>
</evidence>
<gene>
    <name evidence="2" type="ORF">LTR05_007372</name>
</gene>
<evidence type="ECO:0000256" key="1">
    <source>
        <dbReference type="SAM" id="MobiDB-lite"/>
    </source>
</evidence>
<sequence>MSGHAYKIIKRGKDNKVEKGPRGASAKASTSGLKIRAGKSTKKHSLILRAPKAPLILRSPKQNPLMILRPPIPEPGFLDLPPELHKMIFDIWFPARRSMTYKKYTSGGVQKHESIGLTSNLGLLRVSKYFYAKANLKLQRTYAKTLTISGRAQIQFTRMTETYSMQWFLDQVHYLSLTVQAGSIPMICYEKFSNIKKIEFTFPTSCYVGVRVTTKQVKDGDINDALISLAEIYPDRFLKARSPINLNLVPEQLEIIAIFPCRVEDDVPVGVHISMRSKPVHVVKIF</sequence>
<name>A0AAN7SUZ2_9EURO</name>
<accession>A0AAN7SUZ2</accession>
<proteinExistence type="predicted"/>
<evidence type="ECO:0000313" key="2">
    <source>
        <dbReference type="EMBL" id="KAK5082228.1"/>
    </source>
</evidence>
<dbReference type="AlphaFoldDB" id="A0AAN7SUZ2"/>
<keyword evidence="3" id="KW-1185">Reference proteome</keyword>
<reference evidence="2 3" key="1">
    <citation type="submission" date="2023-08" db="EMBL/GenBank/DDBJ databases">
        <title>Black Yeasts Isolated from many extreme environments.</title>
        <authorList>
            <person name="Coleine C."/>
            <person name="Stajich J.E."/>
            <person name="Selbmann L."/>
        </authorList>
    </citation>
    <scope>NUCLEOTIDE SEQUENCE [LARGE SCALE GENOMIC DNA]</scope>
    <source>
        <strain evidence="2 3">CCFEE 5910</strain>
    </source>
</reference>
<protein>
    <submittedName>
        <fullName evidence="2">Uncharacterized protein</fullName>
    </submittedName>
</protein>
<feature type="region of interest" description="Disordered" evidence="1">
    <location>
        <begin position="10"/>
        <end position="38"/>
    </location>
</feature>
<organism evidence="2 3">
    <name type="scientific">Lithohypha guttulata</name>
    <dbReference type="NCBI Taxonomy" id="1690604"/>
    <lineage>
        <taxon>Eukaryota</taxon>
        <taxon>Fungi</taxon>
        <taxon>Dikarya</taxon>
        <taxon>Ascomycota</taxon>
        <taxon>Pezizomycotina</taxon>
        <taxon>Eurotiomycetes</taxon>
        <taxon>Chaetothyriomycetidae</taxon>
        <taxon>Chaetothyriales</taxon>
        <taxon>Trichomeriaceae</taxon>
        <taxon>Lithohypha</taxon>
    </lineage>
</organism>
<feature type="compositionally biased region" description="Basic and acidic residues" evidence="1">
    <location>
        <begin position="11"/>
        <end position="21"/>
    </location>
</feature>
<dbReference type="EMBL" id="JAVRRJ010000008">
    <property type="protein sequence ID" value="KAK5082228.1"/>
    <property type="molecule type" value="Genomic_DNA"/>
</dbReference>
<comment type="caution">
    <text evidence="2">The sequence shown here is derived from an EMBL/GenBank/DDBJ whole genome shotgun (WGS) entry which is preliminary data.</text>
</comment>
<dbReference type="Proteomes" id="UP001309876">
    <property type="component" value="Unassembled WGS sequence"/>
</dbReference>